<feature type="region of interest" description="Disordered" evidence="1">
    <location>
        <begin position="24"/>
        <end position="55"/>
    </location>
</feature>
<dbReference type="EMBL" id="SKBN01000499">
    <property type="protein sequence ID" value="TGJ76604.1"/>
    <property type="molecule type" value="Genomic_DNA"/>
</dbReference>
<dbReference type="Proteomes" id="UP000297716">
    <property type="component" value="Unassembled WGS sequence"/>
</dbReference>
<name>A0A4Z0XYV9_9PEZI</name>
<evidence type="ECO:0000313" key="3">
    <source>
        <dbReference type="Proteomes" id="UP000297716"/>
    </source>
</evidence>
<protein>
    <submittedName>
        <fullName evidence="2">Uncharacterized protein</fullName>
    </submittedName>
</protein>
<dbReference type="AlphaFoldDB" id="A0A4Z0XYV9"/>
<keyword evidence="3" id="KW-1185">Reference proteome</keyword>
<feature type="region of interest" description="Disordered" evidence="1">
    <location>
        <begin position="173"/>
        <end position="216"/>
    </location>
</feature>
<evidence type="ECO:0000313" key="2">
    <source>
        <dbReference type="EMBL" id="TGJ76604.1"/>
    </source>
</evidence>
<sequence length="216" mass="24933">MNREPYAWRYPAVGSLRALDRQATYPEYPESNSYKNYTPDVDSSDRVSYARRSNPGYDNARINRYGNSMTHHEWETQRFAPVGPPISSSQSYDDQRVRQGSNSCWAPGYTSSINAHERNSMPYDESNREQMEQGDHGYRGNIYGENGLSSDEESQYEWDACYPGTEEVGDYSYAYQDSNYFDDEYEENPDQYAGDDGFDSYSDASSDDDDYSDDDY</sequence>
<accession>A0A4Z0XYV9</accession>
<evidence type="ECO:0000256" key="1">
    <source>
        <dbReference type="SAM" id="MobiDB-lite"/>
    </source>
</evidence>
<comment type="caution">
    <text evidence="2">The sequence shown here is derived from an EMBL/GenBank/DDBJ whole genome shotgun (WGS) entry which is preliminary data.</text>
</comment>
<dbReference type="OrthoDB" id="10590636at2759"/>
<feature type="compositionally biased region" description="Acidic residues" evidence="1">
    <location>
        <begin position="205"/>
        <end position="216"/>
    </location>
</feature>
<proteinExistence type="predicted"/>
<feature type="compositionally biased region" description="Acidic residues" evidence="1">
    <location>
        <begin position="180"/>
        <end position="189"/>
    </location>
</feature>
<gene>
    <name evidence="2" type="ORF">E0Z10_g10853</name>
</gene>
<feature type="compositionally biased region" description="Low complexity" evidence="1">
    <location>
        <begin position="192"/>
        <end position="204"/>
    </location>
</feature>
<reference evidence="2 3" key="1">
    <citation type="submission" date="2019-03" db="EMBL/GenBank/DDBJ databases">
        <title>Draft genome sequence of Xylaria hypoxylon DSM 108379, a ubiquitous saprotrophic-parasitic fungi on hardwood.</title>
        <authorList>
            <person name="Buettner E."/>
            <person name="Leonhardt S."/>
            <person name="Gebauer A.M."/>
            <person name="Liers C."/>
            <person name="Hofrichter M."/>
            <person name="Kellner H."/>
        </authorList>
    </citation>
    <scope>NUCLEOTIDE SEQUENCE [LARGE SCALE GENOMIC DNA]</scope>
    <source>
        <strain evidence="2 3">DSM 108379</strain>
    </source>
</reference>
<organism evidence="2 3">
    <name type="scientific">Xylaria hypoxylon</name>
    <dbReference type="NCBI Taxonomy" id="37992"/>
    <lineage>
        <taxon>Eukaryota</taxon>
        <taxon>Fungi</taxon>
        <taxon>Dikarya</taxon>
        <taxon>Ascomycota</taxon>
        <taxon>Pezizomycotina</taxon>
        <taxon>Sordariomycetes</taxon>
        <taxon>Xylariomycetidae</taxon>
        <taxon>Xylariales</taxon>
        <taxon>Xylariaceae</taxon>
        <taxon>Xylaria</taxon>
    </lineage>
</organism>